<feature type="non-terminal residue" evidence="1">
    <location>
        <position position="165"/>
    </location>
</feature>
<dbReference type="EMBL" id="BARW01024615">
    <property type="protein sequence ID" value="GAI93942.1"/>
    <property type="molecule type" value="Genomic_DNA"/>
</dbReference>
<sequence>MAGPPLKHDRDLSAFRDHWGITSPDWAEAAQLEQGVRANVKIDDTSHLVAPIDVPWGAFAVNEPPSAGLWSGADFTVHSPGGIWLANISAMAVGHIITTNMVGVIIFPTPITPDCLFGTGADLTTVCEIGSFPGINVGITLPAFSGFGGHFPVWLAYGSRFRVSQ</sequence>
<protein>
    <submittedName>
        <fullName evidence="1">Uncharacterized protein</fullName>
    </submittedName>
</protein>
<reference evidence="1" key="1">
    <citation type="journal article" date="2014" name="Front. Microbiol.">
        <title>High frequency of phylogenetically diverse reductive dehalogenase-homologous genes in deep subseafloor sedimentary metagenomes.</title>
        <authorList>
            <person name="Kawai M."/>
            <person name="Futagami T."/>
            <person name="Toyoda A."/>
            <person name="Takaki Y."/>
            <person name="Nishi S."/>
            <person name="Hori S."/>
            <person name="Arai W."/>
            <person name="Tsubouchi T."/>
            <person name="Morono Y."/>
            <person name="Uchiyama I."/>
            <person name="Ito T."/>
            <person name="Fujiyama A."/>
            <person name="Inagaki F."/>
            <person name="Takami H."/>
        </authorList>
    </citation>
    <scope>NUCLEOTIDE SEQUENCE</scope>
    <source>
        <strain evidence="1">Expedition CK06-06</strain>
    </source>
</reference>
<dbReference type="AlphaFoldDB" id="X1SLL0"/>
<evidence type="ECO:0000313" key="1">
    <source>
        <dbReference type="EMBL" id="GAI93942.1"/>
    </source>
</evidence>
<organism evidence="1">
    <name type="scientific">marine sediment metagenome</name>
    <dbReference type="NCBI Taxonomy" id="412755"/>
    <lineage>
        <taxon>unclassified sequences</taxon>
        <taxon>metagenomes</taxon>
        <taxon>ecological metagenomes</taxon>
    </lineage>
</organism>
<name>X1SLL0_9ZZZZ</name>
<proteinExistence type="predicted"/>
<accession>X1SLL0</accession>
<comment type="caution">
    <text evidence="1">The sequence shown here is derived from an EMBL/GenBank/DDBJ whole genome shotgun (WGS) entry which is preliminary data.</text>
</comment>
<gene>
    <name evidence="1" type="ORF">S12H4_40547</name>
</gene>